<dbReference type="InterPro" id="IPR050276">
    <property type="entry name" value="MshD_Acetyltransferase"/>
</dbReference>
<dbReference type="EMBL" id="JARLKZ010000016">
    <property type="protein sequence ID" value="MEC0242295.1"/>
    <property type="molecule type" value="Genomic_DNA"/>
</dbReference>
<dbReference type="PANTHER" id="PTHR43617">
    <property type="entry name" value="L-AMINO ACID N-ACETYLTRANSFERASE"/>
    <property type="match status" value="1"/>
</dbReference>
<dbReference type="InterPro" id="IPR000182">
    <property type="entry name" value="GNAT_dom"/>
</dbReference>
<dbReference type="SUPFAM" id="SSF55729">
    <property type="entry name" value="Acyl-CoA N-acyltransferases (Nat)"/>
    <property type="match status" value="1"/>
</dbReference>
<dbReference type="Pfam" id="PF00583">
    <property type="entry name" value="Acetyltransf_1"/>
    <property type="match status" value="1"/>
</dbReference>
<protein>
    <submittedName>
        <fullName evidence="2">GNAT family N-acetyltransferase</fullName>
    </submittedName>
</protein>
<dbReference type="RefSeq" id="WP_326090066.1">
    <property type="nucleotide sequence ID" value="NZ_JARLKZ010000016.1"/>
</dbReference>
<feature type="domain" description="N-acetyltransferase" evidence="1">
    <location>
        <begin position="1"/>
        <end position="154"/>
    </location>
</feature>
<proteinExistence type="predicted"/>
<evidence type="ECO:0000313" key="2">
    <source>
        <dbReference type="EMBL" id="MEC0242295.1"/>
    </source>
</evidence>
<dbReference type="Proteomes" id="UP001344632">
    <property type="component" value="Unassembled WGS sequence"/>
</dbReference>
<comment type="caution">
    <text evidence="2">The sequence shown here is derived from an EMBL/GenBank/DDBJ whole genome shotgun (WGS) entry which is preliminary data.</text>
</comment>
<name>A0ABU6GRB9_9BACL</name>
<organism evidence="2 3">
    <name type="scientific">Paenibacillus dokdonensis</name>
    <dbReference type="NCBI Taxonomy" id="2567944"/>
    <lineage>
        <taxon>Bacteria</taxon>
        <taxon>Bacillati</taxon>
        <taxon>Bacillota</taxon>
        <taxon>Bacilli</taxon>
        <taxon>Bacillales</taxon>
        <taxon>Paenibacillaceae</taxon>
        <taxon>Paenibacillus</taxon>
    </lineage>
</organism>
<sequence length="295" mass="33426">MEIKKFSDFSAAELTELWNEGFKGYASDMRMNVDTFVRRIPENHLSMESSIALCDNGKPIGFVMNGFRTVDGRLTAWNGGTGIIPEYRGKGHGKQLIGAALDVYREKGAEVALLEALSENEPAIKLYSKMGYEHIDNLRYYEQKDGLNPGVYATDAVHTYQFRFGLPQDLQRLNLHVGHMPWQTQWENIVNGESVIAVDDHGQVAGYALYKRVFDAQGEHISTSLYQCRTVNTADEEVPEVLKALLTQVYAPLDKKVLRRTVNLPLSERQLVRILEESGFKPIVNQVHMKYLLND</sequence>
<dbReference type="PROSITE" id="PS51186">
    <property type="entry name" value="GNAT"/>
    <property type="match status" value="1"/>
</dbReference>
<gene>
    <name evidence="2" type="ORF">P4H66_21035</name>
</gene>
<evidence type="ECO:0000259" key="1">
    <source>
        <dbReference type="PROSITE" id="PS51186"/>
    </source>
</evidence>
<dbReference type="InterPro" id="IPR016181">
    <property type="entry name" value="Acyl_CoA_acyltransferase"/>
</dbReference>
<evidence type="ECO:0000313" key="3">
    <source>
        <dbReference type="Proteomes" id="UP001344632"/>
    </source>
</evidence>
<dbReference type="CDD" id="cd04301">
    <property type="entry name" value="NAT_SF"/>
    <property type="match status" value="1"/>
</dbReference>
<keyword evidence="3" id="KW-1185">Reference proteome</keyword>
<accession>A0ABU6GRB9</accession>
<reference evidence="2 3" key="1">
    <citation type="submission" date="2023-03" db="EMBL/GenBank/DDBJ databases">
        <title>Bacillus Genome Sequencing.</title>
        <authorList>
            <person name="Dunlap C."/>
        </authorList>
    </citation>
    <scope>NUCLEOTIDE SEQUENCE [LARGE SCALE GENOMIC DNA]</scope>
    <source>
        <strain evidence="2 3">BD-525</strain>
    </source>
</reference>
<dbReference type="Gene3D" id="3.40.630.30">
    <property type="match status" value="1"/>
</dbReference>